<dbReference type="GO" id="GO:0003676">
    <property type="term" value="F:nucleic acid binding"/>
    <property type="evidence" value="ECO:0007669"/>
    <property type="project" value="InterPro"/>
</dbReference>
<dbReference type="GO" id="GO:0008408">
    <property type="term" value="F:3'-5' exonuclease activity"/>
    <property type="evidence" value="ECO:0007669"/>
    <property type="project" value="InterPro"/>
</dbReference>
<dbReference type="AlphaFoldDB" id="A0AAD7JAL8"/>
<dbReference type="InterPro" id="IPR036397">
    <property type="entry name" value="RNaseH_sf"/>
</dbReference>
<reference evidence="11" key="1">
    <citation type="submission" date="2023-03" db="EMBL/GenBank/DDBJ databases">
        <title>Massive genome expansion in bonnet fungi (Mycena s.s.) driven by repeated elements and novel gene families across ecological guilds.</title>
        <authorList>
            <consortium name="Lawrence Berkeley National Laboratory"/>
            <person name="Harder C.B."/>
            <person name="Miyauchi S."/>
            <person name="Viragh M."/>
            <person name="Kuo A."/>
            <person name="Thoen E."/>
            <person name="Andreopoulos B."/>
            <person name="Lu D."/>
            <person name="Skrede I."/>
            <person name="Drula E."/>
            <person name="Henrissat B."/>
            <person name="Morin E."/>
            <person name="Kohler A."/>
            <person name="Barry K."/>
            <person name="LaButti K."/>
            <person name="Morin E."/>
            <person name="Salamov A."/>
            <person name="Lipzen A."/>
            <person name="Mereny Z."/>
            <person name="Hegedus B."/>
            <person name="Baldrian P."/>
            <person name="Stursova M."/>
            <person name="Weitz H."/>
            <person name="Taylor A."/>
            <person name="Grigoriev I.V."/>
            <person name="Nagy L.G."/>
            <person name="Martin F."/>
            <person name="Kauserud H."/>
        </authorList>
    </citation>
    <scope>NUCLEOTIDE SEQUENCE</scope>
    <source>
        <strain evidence="11">CBHHK188m</strain>
    </source>
</reference>
<dbReference type="GO" id="GO:0006139">
    <property type="term" value="P:nucleobase-containing compound metabolic process"/>
    <property type="evidence" value="ECO:0007669"/>
    <property type="project" value="InterPro"/>
</dbReference>
<gene>
    <name evidence="11" type="ORF">DFH07DRAFT_772042</name>
</gene>
<evidence type="ECO:0000256" key="4">
    <source>
        <dbReference type="ARBA" id="ARBA00022801"/>
    </source>
</evidence>
<dbReference type="SMART" id="SM00474">
    <property type="entry name" value="35EXOc"/>
    <property type="match status" value="1"/>
</dbReference>
<evidence type="ECO:0000256" key="1">
    <source>
        <dbReference type="ARBA" id="ARBA00004123"/>
    </source>
</evidence>
<dbReference type="GO" id="GO:0046872">
    <property type="term" value="F:metal ion binding"/>
    <property type="evidence" value="ECO:0007669"/>
    <property type="project" value="UniProtKB-KW"/>
</dbReference>
<dbReference type="GO" id="GO:0005634">
    <property type="term" value="C:nucleus"/>
    <property type="evidence" value="ECO:0007669"/>
    <property type="project" value="UniProtKB-SubCell"/>
</dbReference>
<protein>
    <recommendedName>
        <fullName evidence="8">3'-5' exonuclease</fullName>
    </recommendedName>
    <alternativeName>
        <fullName evidence="9">Werner Syndrome-like exonuclease</fullName>
    </alternativeName>
</protein>
<evidence type="ECO:0000256" key="6">
    <source>
        <dbReference type="ARBA" id="ARBA00022842"/>
    </source>
</evidence>
<keyword evidence="7" id="KW-0539">Nucleus</keyword>
<evidence type="ECO:0000256" key="3">
    <source>
        <dbReference type="ARBA" id="ARBA00022723"/>
    </source>
</evidence>
<evidence type="ECO:0000256" key="9">
    <source>
        <dbReference type="ARBA" id="ARBA00042761"/>
    </source>
</evidence>
<comment type="caution">
    <text evidence="11">The sequence shown here is derived from an EMBL/GenBank/DDBJ whole genome shotgun (WGS) entry which is preliminary data.</text>
</comment>
<keyword evidence="6" id="KW-0460">Magnesium</keyword>
<dbReference type="EMBL" id="JARJLG010000051">
    <property type="protein sequence ID" value="KAJ7759711.1"/>
    <property type="molecule type" value="Genomic_DNA"/>
</dbReference>
<evidence type="ECO:0000259" key="10">
    <source>
        <dbReference type="SMART" id="SM00474"/>
    </source>
</evidence>
<evidence type="ECO:0000256" key="8">
    <source>
        <dbReference type="ARBA" id="ARBA00040531"/>
    </source>
</evidence>
<dbReference type="Gene3D" id="3.30.420.10">
    <property type="entry name" value="Ribonuclease H-like superfamily/Ribonuclease H"/>
    <property type="match status" value="1"/>
</dbReference>
<dbReference type="PANTHER" id="PTHR13620:SF109">
    <property type="entry name" value="3'-5' EXONUCLEASE"/>
    <property type="match status" value="1"/>
</dbReference>
<dbReference type="Pfam" id="PF01612">
    <property type="entry name" value="DNA_pol_A_exo1"/>
    <property type="match status" value="1"/>
</dbReference>
<dbReference type="SUPFAM" id="SSF53098">
    <property type="entry name" value="Ribonuclease H-like"/>
    <property type="match status" value="1"/>
</dbReference>
<evidence type="ECO:0000313" key="11">
    <source>
        <dbReference type="EMBL" id="KAJ7759711.1"/>
    </source>
</evidence>
<accession>A0AAD7JAL8</accession>
<dbReference type="Proteomes" id="UP001215280">
    <property type="component" value="Unassembled WGS sequence"/>
</dbReference>
<name>A0AAD7JAL8_9AGAR</name>
<keyword evidence="3" id="KW-0479">Metal-binding</keyword>
<proteinExistence type="predicted"/>
<keyword evidence="4" id="KW-0378">Hydrolase</keyword>
<evidence type="ECO:0000256" key="2">
    <source>
        <dbReference type="ARBA" id="ARBA00022722"/>
    </source>
</evidence>
<keyword evidence="12" id="KW-1185">Reference proteome</keyword>
<keyword evidence="2" id="KW-0540">Nuclease</keyword>
<dbReference type="InterPro" id="IPR051132">
    <property type="entry name" value="3-5_Exonuclease_domain"/>
</dbReference>
<feature type="domain" description="3'-5' exonuclease" evidence="10">
    <location>
        <begin position="26"/>
        <end position="214"/>
    </location>
</feature>
<keyword evidence="5" id="KW-0269">Exonuclease</keyword>
<dbReference type="PANTHER" id="PTHR13620">
    <property type="entry name" value="3-5 EXONUCLEASE"/>
    <property type="match status" value="1"/>
</dbReference>
<dbReference type="CDD" id="cd06141">
    <property type="entry name" value="WRN_exo"/>
    <property type="match status" value="1"/>
</dbReference>
<evidence type="ECO:0000256" key="7">
    <source>
        <dbReference type="ARBA" id="ARBA00023242"/>
    </source>
</evidence>
<dbReference type="InterPro" id="IPR002562">
    <property type="entry name" value="3'-5'_exonuclease_dom"/>
</dbReference>
<comment type="subcellular location">
    <subcellularLocation>
        <location evidence="1">Nucleus</location>
    </subcellularLocation>
</comment>
<sequence length="317" mass="36101">MYLTTEEAANAAMSHILNGKVGFDTEYTKRRPTDEEALIEETFPNGGASRKSAMLGWQIVELRAGAFTINWDKIGLRLIQIAHNDEVFVLDMWKIRAFPTELVRILSDPNIKKAGVALTNELTVFWDDFRFELVNLVDVGLMAKLVLCEKYQNTSYSNLSLKVSVEEILGYTITKDLQKSDWTKDNLDRDQIIYAATDAVASLLLHDHRDGDQRQRDWHQGAPGMVHVQHQIWRASQNQIVIHGIRGAVETVGLHLKPGATKLTVQAPAPLVAIREKNVTYTRIPKFDHKICYAPEFEPNFHPQIWGQYTVYWENTG</sequence>
<evidence type="ECO:0000313" key="12">
    <source>
        <dbReference type="Proteomes" id="UP001215280"/>
    </source>
</evidence>
<dbReference type="InterPro" id="IPR012337">
    <property type="entry name" value="RNaseH-like_sf"/>
</dbReference>
<organism evidence="11 12">
    <name type="scientific">Mycena maculata</name>
    <dbReference type="NCBI Taxonomy" id="230809"/>
    <lineage>
        <taxon>Eukaryota</taxon>
        <taxon>Fungi</taxon>
        <taxon>Dikarya</taxon>
        <taxon>Basidiomycota</taxon>
        <taxon>Agaricomycotina</taxon>
        <taxon>Agaricomycetes</taxon>
        <taxon>Agaricomycetidae</taxon>
        <taxon>Agaricales</taxon>
        <taxon>Marasmiineae</taxon>
        <taxon>Mycenaceae</taxon>
        <taxon>Mycena</taxon>
    </lineage>
</organism>
<evidence type="ECO:0000256" key="5">
    <source>
        <dbReference type="ARBA" id="ARBA00022839"/>
    </source>
</evidence>